<dbReference type="SMART" id="SM00228">
    <property type="entry name" value="PDZ"/>
    <property type="match status" value="2"/>
</dbReference>
<gene>
    <name evidence="5" type="ORF">A3F83_09700</name>
</gene>
<dbReference type="InterPro" id="IPR009003">
    <property type="entry name" value="Peptidase_S1_PA"/>
</dbReference>
<dbReference type="Pfam" id="PF13180">
    <property type="entry name" value="PDZ_2"/>
    <property type="match status" value="2"/>
</dbReference>
<organism evidence="5 6">
    <name type="scientific">Candidatus Glassbacteria bacterium RIFCSPLOWO2_12_FULL_58_11</name>
    <dbReference type="NCBI Taxonomy" id="1817867"/>
    <lineage>
        <taxon>Bacteria</taxon>
        <taxon>Candidatus Glassiibacteriota</taxon>
    </lineage>
</organism>
<dbReference type="Proteomes" id="UP000179129">
    <property type="component" value="Unassembled WGS sequence"/>
</dbReference>
<protein>
    <recommendedName>
        <fullName evidence="4">PDZ domain-containing protein</fullName>
    </recommendedName>
</protein>
<dbReference type="GO" id="GO:0004252">
    <property type="term" value="F:serine-type endopeptidase activity"/>
    <property type="evidence" value="ECO:0007669"/>
    <property type="project" value="InterPro"/>
</dbReference>
<dbReference type="Gene3D" id="2.30.42.10">
    <property type="match status" value="2"/>
</dbReference>
<evidence type="ECO:0000259" key="4">
    <source>
        <dbReference type="PROSITE" id="PS50106"/>
    </source>
</evidence>
<dbReference type="InterPro" id="IPR036034">
    <property type="entry name" value="PDZ_sf"/>
</dbReference>
<feature type="domain" description="PDZ" evidence="4">
    <location>
        <begin position="392"/>
        <end position="486"/>
    </location>
</feature>
<evidence type="ECO:0000313" key="6">
    <source>
        <dbReference type="Proteomes" id="UP000179129"/>
    </source>
</evidence>
<keyword evidence="1" id="KW-0645">Protease</keyword>
<evidence type="ECO:0000256" key="2">
    <source>
        <dbReference type="ARBA" id="ARBA00022801"/>
    </source>
</evidence>
<dbReference type="InterPro" id="IPR051201">
    <property type="entry name" value="Chloro_Bact_Ser_Proteases"/>
</dbReference>
<dbReference type="InterPro" id="IPR001478">
    <property type="entry name" value="PDZ"/>
</dbReference>
<dbReference type="SUPFAM" id="SSF50156">
    <property type="entry name" value="PDZ domain-like"/>
    <property type="match status" value="2"/>
</dbReference>
<accession>A0A1F5YK00</accession>
<dbReference type="PANTHER" id="PTHR43343">
    <property type="entry name" value="PEPTIDASE S12"/>
    <property type="match status" value="1"/>
</dbReference>
<dbReference type="PANTHER" id="PTHR43343:SF3">
    <property type="entry name" value="PROTEASE DO-LIKE 8, CHLOROPLASTIC"/>
    <property type="match status" value="1"/>
</dbReference>
<reference evidence="5 6" key="1">
    <citation type="journal article" date="2016" name="Nat. Commun.">
        <title>Thousands of microbial genomes shed light on interconnected biogeochemical processes in an aquifer system.</title>
        <authorList>
            <person name="Anantharaman K."/>
            <person name="Brown C.T."/>
            <person name="Hug L.A."/>
            <person name="Sharon I."/>
            <person name="Castelle C.J."/>
            <person name="Probst A.J."/>
            <person name="Thomas B.C."/>
            <person name="Singh A."/>
            <person name="Wilkins M.J."/>
            <person name="Karaoz U."/>
            <person name="Brodie E.L."/>
            <person name="Williams K.H."/>
            <person name="Hubbard S.S."/>
            <person name="Banfield J.F."/>
        </authorList>
    </citation>
    <scope>NUCLEOTIDE SEQUENCE [LARGE SCALE GENOMIC DNA]</scope>
</reference>
<feature type="chain" id="PRO_5009522481" description="PDZ domain-containing protein" evidence="3">
    <location>
        <begin position="19"/>
        <end position="496"/>
    </location>
</feature>
<dbReference type="STRING" id="1817867.A3F83_09700"/>
<feature type="domain" description="PDZ" evidence="4">
    <location>
        <begin position="280"/>
        <end position="346"/>
    </location>
</feature>
<sequence length="496" mass="53009">MMLRQPVKLLRLTIAALAAGTLFRCQTQWIDRPGLAAALFGGTAYAAEAPVSQGLAAARQLNQAFVEIAGRVTPTVVSISSSRTSHSRNRQPGQTLVSMGSGVIVSPDGFILTNNHVIAEAEDIQVVLLDGRTYEASVVGTDYTTDVAVLKARNLEPRANLPVIRFGDSDSSRIGAWVMAIGNPMELGISVTAGIISAESRKIDILSDNPLNRQNNVDLSIESFIQTDAVINPGNSGGALVNLDGELIGINTAIASRTGLYQGYGFAIPINLARRVMEDLIQYGRVIRPVLGVVIKSLDPVGARALGLENPQGVLIEDFTPQSGSPAEKGGLQRMDVILSVEGRPVMYSHQLQETIAKYHPGDIVEVTVFRSGRKLKRPVKLGSKEISAEREVKIADKPLPQTGTLGMQLRNLTETDIRELGLEKQQGVLVEKVTEGGVALKAGLLNGDVILAVNRKPVNNVEEISSLLDDVSPGTAVLLMVTRSGTTHFIGLELP</sequence>
<proteinExistence type="predicted"/>
<feature type="signal peptide" evidence="3">
    <location>
        <begin position="1"/>
        <end position="18"/>
    </location>
</feature>
<dbReference type="EMBL" id="MFIX01000255">
    <property type="protein sequence ID" value="OGG00496.1"/>
    <property type="molecule type" value="Genomic_DNA"/>
</dbReference>
<dbReference type="Pfam" id="PF13365">
    <property type="entry name" value="Trypsin_2"/>
    <property type="match status" value="1"/>
</dbReference>
<evidence type="ECO:0000256" key="3">
    <source>
        <dbReference type="SAM" id="SignalP"/>
    </source>
</evidence>
<comment type="caution">
    <text evidence="5">The sequence shown here is derived from an EMBL/GenBank/DDBJ whole genome shotgun (WGS) entry which is preliminary data.</text>
</comment>
<dbReference type="AlphaFoldDB" id="A0A1F5YK00"/>
<dbReference type="Gene3D" id="2.40.10.120">
    <property type="match status" value="1"/>
</dbReference>
<dbReference type="GO" id="GO:0006508">
    <property type="term" value="P:proteolysis"/>
    <property type="evidence" value="ECO:0007669"/>
    <property type="project" value="UniProtKB-KW"/>
</dbReference>
<dbReference type="PRINTS" id="PR00834">
    <property type="entry name" value="PROTEASES2C"/>
</dbReference>
<keyword evidence="2" id="KW-0378">Hydrolase</keyword>
<keyword evidence="3" id="KW-0732">Signal</keyword>
<dbReference type="PROSITE" id="PS50106">
    <property type="entry name" value="PDZ"/>
    <property type="match status" value="2"/>
</dbReference>
<dbReference type="InterPro" id="IPR001940">
    <property type="entry name" value="Peptidase_S1C"/>
</dbReference>
<dbReference type="SUPFAM" id="SSF50494">
    <property type="entry name" value="Trypsin-like serine proteases"/>
    <property type="match status" value="1"/>
</dbReference>
<evidence type="ECO:0000313" key="5">
    <source>
        <dbReference type="EMBL" id="OGG00496.1"/>
    </source>
</evidence>
<evidence type="ECO:0000256" key="1">
    <source>
        <dbReference type="ARBA" id="ARBA00022670"/>
    </source>
</evidence>
<name>A0A1F5YK00_9BACT</name>